<dbReference type="AlphaFoldDB" id="A0A2S9YFK4"/>
<proteinExistence type="predicted"/>
<dbReference type="InterPro" id="IPR007236">
    <property type="entry name" value="SlyX"/>
</dbReference>
<evidence type="ECO:0000313" key="2">
    <source>
        <dbReference type="EMBL" id="PRQ03897.1"/>
    </source>
</evidence>
<evidence type="ECO:0000313" key="3">
    <source>
        <dbReference type="Proteomes" id="UP000238823"/>
    </source>
</evidence>
<dbReference type="EMBL" id="PVNL01000106">
    <property type="protein sequence ID" value="PRQ03897.1"/>
    <property type="molecule type" value="Genomic_DNA"/>
</dbReference>
<keyword evidence="1" id="KW-0175">Coiled coil</keyword>
<feature type="coiled-coil region" evidence="1">
    <location>
        <begin position="12"/>
        <end position="74"/>
    </location>
</feature>
<name>A0A2S9YFK4_9BACT</name>
<dbReference type="Proteomes" id="UP000238823">
    <property type="component" value="Unassembled WGS sequence"/>
</dbReference>
<evidence type="ECO:0000256" key="1">
    <source>
        <dbReference type="SAM" id="Coils"/>
    </source>
</evidence>
<protein>
    <submittedName>
        <fullName evidence="2">Uncharacterized protein</fullName>
    </submittedName>
</protein>
<dbReference type="OrthoDB" id="9942703at2"/>
<comment type="caution">
    <text evidence="2">The sequence shown here is derived from an EMBL/GenBank/DDBJ whole genome shotgun (WGS) entry which is preliminary data.</text>
</comment>
<organism evidence="2 3">
    <name type="scientific">Enhygromyxa salina</name>
    <dbReference type="NCBI Taxonomy" id="215803"/>
    <lineage>
        <taxon>Bacteria</taxon>
        <taxon>Pseudomonadati</taxon>
        <taxon>Myxococcota</taxon>
        <taxon>Polyangia</taxon>
        <taxon>Nannocystales</taxon>
        <taxon>Nannocystaceae</taxon>
        <taxon>Enhygromyxa</taxon>
    </lineage>
</organism>
<sequence length="74" mass="8709">MHTRAMPDDTEHDALREQVEQHERRITELEIDAAFRRQTSDDLDEVLREQGRRLAQLERRVAELVGQLDLVADD</sequence>
<reference evidence="2 3" key="1">
    <citation type="submission" date="2018-03" db="EMBL/GenBank/DDBJ databases">
        <title>Draft Genome Sequences of the Obligatory Marine Myxobacteria Enhygromyxa salina SWB007.</title>
        <authorList>
            <person name="Poehlein A."/>
            <person name="Moghaddam J.A."/>
            <person name="Harms H."/>
            <person name="Alanjari M."/>
            <person name="Koenig G.M."/>
            <person name="Daniel R."/>
            <person name="Schaeberle T.F."/>
        </authorList>
    </citation>
    <scope>NUCLEOTIDE SEQUENCE [LARGE SCALE GENOMIC DNA]</scope>
    <source>
        <strain evidence="2 3">SWB007</strain>
    </source>
</reference>
<dbReference type="Pfam" id="PF04102">
    <property type="entry name" value="SlyX"/>
    <property type="match status" value="1"/>
</dbReference>
<gene>
    <name evidence="2" type="ORF">ENSA7_51880</name>
</gene>
<accession>A0A2S9YFK4</accession>